<evidence type="ECO:0000256" key="1">
    <source>
        <dbReference type="SAM" id="SignalP"/>
    </source>
</evidence>
<keyword evidence="1" id="KW-0732">Signal</keyword>
<comment type="caution">
    <text evidence="2">The sequence shown here is derived from an EMBL/GenBank/DDBJ whole genome shotgun (WGS) entry which is preliminary data.</text>
</comment>
<feature type="signal peptide" evidence="1">
    <location>
        <begin position="1"/>
        <end position="21"/>
    </location>
</feature>
<proteinExistence type="predicted"/>
<evidence type="ECO:0000313" key="2">
    <source>
        <dbReference type="EMBL" id="KYG66161.1"/>
    </source>
</evidence>
<reference evidence="2 3" key="1">
    <citation type="submission" date="2016-03" db="EMBL/GenBank/DDBJ databases">
        <authorList>
            <person name="Ploux O."/>
        </authorList>
    </citation>
    <scope>NUCLEOTIDE SEQUENCE [LARGE SCALE GENOMIC DNA]</scope>
    <source>
        <strain evidence="2 3">R0</strain>
    </source>
</reference>
<dbReference type="EMBL" id="LUKE01000001">
    <property type="protein sequence ID" value="KYG66161.1"/>
    <property type="molecule type" value="Genomic_DNA"/>
</dbReference>
<dbReference type="RefSeq" id="WP_061833727.1">
    <property type="nucleotide sequence ID" value="NZ_LUKE01000001.1"/>
</dbReference>
<dbReference type="AlphaFoldDB" id="A0A150WNT0"/>
<evidence type="ECO:0000313" key="3">
    <source>
        <dbReference type="Proteomes" id="UP000075320"/>
    </source>
</evidence>
<name>A0A150WNT0_BDEBC</name>
<dbReference type="Proteomes" id="UP000075320">
    <property type="component" value="Unassembled WGS sequence"/>
</dbReference>
<sequence>MQMKTLLLSVLFVISSSTSFAAKNQQVHESEVKFSYSSADGEFTLKCTHYLHEPIMHDFDVWCGKGTKYLRTFRVHFLARQHEKPQLGKNSLEVLYWVIDRDQDMTRKFSSGSTWINFKNQSDIERLNFSQGVENDYAFLSVEYTPQ</sequence>
<gene>
    <name evidence="2" type="ORF">AZI86_03610</name>
</gene>
<keyword evidence="3" id="KW-1185">Reference proteome</keyword>
<dbReference type="OrthoDB" id="5293538at2"/>
<evidence type="ECO:0008006" key="4">
    <source>
        <dbReference type="Google" id="ProtNLM"/>
    </source>
</evidence>
<feature type="chain" id="PRO_5007573044" description="Secreted protein" evidence="1">
    <location>
        <begin position="22"/>
        <end position="147"/>
    </location>
</feature>
<protein>
    <recommendedName>
        <fullName evidence="4">Secreted protein</fullName>
    </recommendedName>
</protein>
<organism evidence="2 3">
    <name type="scientific">Bdellovibrio bacteriovorus</name>
    <dbReference type="NCBI Taxonomy" id="959"/>
    <lineage>
        <taxon>Bacteria</taxon>
        <taxon>Pseudomonadati</taxon>
        <taxon>Bdellovibrionota</taxon>
        <taxon>Bdellovibrionia</taxon>
        <taxon>Bdellovibrionales</taxon>
        <taxon>Pseudobdellovibrionaceae</taxon>
        <taxon>Bdellovibrio</taxon>
    </lineage>
</organism>
<accession>A0A150WNT0</accession>